<dbReference type="Pfam" id="PF13185">
    <property type="entry name" value="GAF_2"/>
    <property type="match status" value="1"/>
</dbReference>
<protein>
    <submittedName>
        <fullName evidence="8">GAF domain-containing protein</fullName>
    </submittedName>
</protein>
<feature type="domain" description="PAS" evidence="6">
    <location>
        <begin position="132"/>
        <end position="186"/>
    </location>
</feature>
<dbReference type="InterPro" id="IPR001789">
    <property type="entry name" value="Sig_transdc_resp-reg_receiver"/>
</dbReference>
<dbReference type="KEGG" id="meme:HYG87_08180"/>
<dbReference type="Gene3D" id="3.40.50.2300">
    <property type="match status" value="1"/>
</dbReference>
<name>A0A8T8K577_9EURY</name>
<organism evidence="8 9">
    <name type="scientific">Methanobacterium alkalithermotolerans</name>
    <dbReference type="NCBI Taxonomy" id="2731220"/>
    <lineage>
        <taxon>Archaea</taxon>
        <taxon>Methanobacteriati</taxon>
        <taxon>Methanobacteriota</taxon>
        <taxon>Methanomada group</taxon>
        <taxon>Methanobacteria</taxon>
        <taxon>Methanobacteriales</taxon>
        <taxon>Methanobacteriaceae</taxon>
        <taxon>Methanobacterium</taxon>
    </lineage>
</organism>
<feature type="domain" description="Response regulatory" evidence="5">
    <location>
        <begin position="5"/>
        <end position="120"/>
    </location>
</feature>
<dbReference type="Pfam" id="PF00072">
    <property type="entry name" value="Response_reg"/>
    <property type="match status" value="1"/>
</dbReference>
<keyword evidence="1 4" id="KW-0597">Phosphoprotein</keyword>
<dbReference type="GO" id="GO:0000160">
    <property type="term" value="P:phosphorelay signal transduction system"/>
    <property type="evidence" value="ECO:0007669"/>
    <property type="project" value="InterPro"/>
</dbReference>
<gene>
    <name evidence="8" type="ORF">HYG87_08180</name>
</gene>
<dbReference type="RefSeq" id="WP_211532692.1">
    <property type="nucleotide sequence ID" value="NZ_CP058560.1"/>
</dbReference>
<dbReference type="SUPFAM" id="SSF55785">
    <property type="entry name" value="PYP-like sensor domain (PAS domain)"/>
    <property type="match status" value="1"/>
</dbReference>
<evidence type="ECO:0000259" key="6">
    <source>
        <dbReference type="PROSITE" id="PS50112"/>
    </source>
</evidence>
<dbReference type="SUPFAM" id="SSF52172">
    <property type="entry name" value="CheY-like"/>
    <property type="match status" value="1"/>
</dbReference>
<evidence type="ECO:0000313" key="9">
    <source>
        <dbReference type="Proteomes" id="UP000681041"/>
    </source>
</evidence>
<dbReference type="Gene3D" id="3.30.450.20">
    <property type="entry name" value="PAS domain"/>
    <property type="match status" value="1"/>
</dbReference>
<evidence type="ECO:0000256" key="3">
    <source>
        <dbReference type="ARBA" id="ARBA00022777"/>
    </source>
</evidence>
<dbReference type="PROSITE" id="PS50112">
    <property type="entry name" value="PAS"/>
    <property type="match status" value="1"/>
</dbReference>
<dbReference type="PANTHER" id="PTHR44591">
    <property type="entry name" value="STRESS RESPONSE REGULATOR PROTEIN 1"/>
    <property type="match status" value="1"/>
</dbReference>
<sequence>MSKTKVMVVEDESIVAIDIGQRLESLGYEVTATVSSGEKAIEKAQETSPDIILMDIVLKGKMDGIEAASVITERFNIPIVYLTAYSDEKTLKRAKITGPFGYIIKPFEDRELHSVIEVALYKYEMDIKLKKSEELYRIIVNSMNDILFTLDMDEKCTMISEPQLKRYGLNKDNFIGKTPLEIFGEEGKIHHEHNLKVLQGESVVYEWSTQFTGEKLYFQTSISPLKNEKDEIIGIVGLFRDVSDLKEAKKALSWELNVNNSLAELSQKLLNPISLEKISKNVLNYAVSLTGSQFCFVGYVEPGTKNLKSFSVTPQVYEKCHVSDIFSTEFNFNEVGGLWGWVLDNKEPLMTNDPNNDPRSIGTPEGHVKINRFLSVPAIMDGELVGQIALANAEEPYQDHDLELVSRLANLYALAVHRKLSENQIKASEEKNRRIVEKFLKIVSEVLTEIK</sequence>
<dbReference type="Proteomes" id="UP000681041">
    <property type="component" value="Chromosome"/>
</dbReference>
<reference evidence="8" key="1">
    <citation type="submission" date="2020-07" db="EMBL/GenBank/DDBJ databases">
        <title>Methanobacterium. sp. MethCan genome.</title>
        <authorList>
            <person name="Postec A."/>
            <person name="Quemeneur M."/>
        </authorList>
    </citation>
    <scope>NUCLEOTIDE SEQUENCE</scope>
    <source>
        <strain evidence="8">MethCAN</strain>
    </source>
</reference>
<dbReference type="NCBIfam" id="TIGR00229">
    <property type="entry name" value="sensory_box"/>
    <property type="match status" value="1"/>
</dbReference>
<dbReference type="GO" id="GO:0016301">
    <property type="term" value="F:kinase activity"/>
    <property type="evidence" value="ECO:0007669"/>
    <property type="project" value="UniProtKB-KW"/>
</dbReference>
<dbReference type="OrthoDB" id="2830at2157"/>
<feature type="modified residue" description="4-aspartylphosphate" evidence="4">
    <location>
        <position position="55"/>
    </location>
</feature>
<dbReference type="InterPro" id="IPR003018">
    <property type="entry name" value="GAF"/>
</dbReference>
<evidence type="ECO:0000256" key="1">
    <source>
        <dbReference type="ARBA" id="ARBA00022553"/>
    </source>
</evidence>
<dbReference type="SUPFAM" id="SSF55781">
    <property type="entry name" value="GAF domain-like"/>
    <property type="match status" value="1"/>
</dbReference>
<evidence type="ECO:0000256" key="2">
    <source>
        <dbReference type="ARBA" id="ARBA00022679"/>
    </source>
</evidence>
<proteinExistence type="predicted"/>
<dbReference type="EMBL" id="CP058560">
    <property type="protein sequence ID" value="QUH23736.1"/>
    <property type="molecule type" value="Genomic_DNA"/>
</dbReference>
<feature type="domain" description="PAC" evidence="7">
    <location>
        <begin position="198"/>
        <end position="254"/>
    </location>
</feature>
<dbReference type="CDD" id="cd17534">
    <property type="entry name" value="REC_DC-like"/>
    <property type="match status" value="1"/>
</dbReference>
<evidence type="ECO:0000256" key="4">
    <source>
        <dbReference type="PROSITE-ProRule" id="PRU00169"/>
    </source>
</evidence>
<dbReference type="InterPro" id="IPR050595">
    <property type="entry name" value="Bact_response_regulator"/>
</dbReference>
<dbReference type="InterPro" id="IPR013656">
    <property type="entry name" value="PAS_4"/>
</dbReference>
<dbReference type="AlphaFoldDB" id="A0A8T8K577"/>
<dbReference type="SMART" id="SM00065">
    <property type="entry name" value="GAF"/>
    <property type="match status" value="1"/>
</dbReference>
<dbReference type="PROSITE" id="PS50110">
    <property type="entry name" value="RESPONSE_REGULATORY"/>
    <property type="match status" value="1"/>
</dbReference>
<accession>A0A8T8K577</accession>
<dbReference type="InterPro" id="IPR011006">
    <property type="entry name" value="CheY-like_superfamily"/>
</dbReference>
<dbReference type="Pfam" id="PF08448">
    <property type="entry name" value="PAS_4"/>
    <property type="match status" value="1"/>
</dbReference>
<evidence type="ECO:0000313" key="8">
    <source>
        <dbReference type="EMBL" id="QUH23736.1"/>
    </source>
</evidence>
<keyword evidence="2" id="KW-0808">Transferase</keyword>
<dbReference type="PANTHER" id="PTHR44591:SF3">
    <property type="entry name" value="RESPONSE REGULATORY DOMAIN-CONTAINING PROTEIN"/>
    <property type="match status" value="1"/>
</dbReference>
<dbReference type="PROSITE" id="PS50113">
    <property type="entry name" value="PAC"/>
    <property type="match status" value="1"/>
</dbReference>
<dbReference type="InterPro" id="IPR000700">
    <property type="entry name" value="PAS-assoc_C"/>
</dbReference>
<dbReference type="InterPro" id="IPR000014">
    <property type="entry name" value="PAS"/>
</dbReference>
<evidence type="ECO:0000259" key="7">
    <source>
        <dbReference type="PROSITE" id="PS50113"/>
    </source>
</evidence>
<dbReference type="CDD" id="cd00130">
    <property type="entry name" value="PAS"/>
    <property type="match status" value="1"/>
</dbReference>
<dbReference type="Gene3D" id="3.30.450.40">
    <property type="match status" value="1"/>
</dbReference>
<evidence type="ECO:0000259" key="5">
    <source>
        <dbReference type="PROSITE" id="PS50110"/>
    </source>
</evidence>
<keyword evidence="9" id="KW-1185">Reference proteome</keyword>
<dbReference type="InterPro" id="IPR035965">
    <property type="entry name" value="PAS-like_dom_sf"/>
</dbReference>
<dbReference type="GeneID" id="64820735"/>
<keyword evidence="3" id="KW-0418">Kinase</keyword>
<dbReference type="SMART" id="SM00448">
    <property type="entry name" value="REC"/>
    <property type="match status" value="1"/>
</dbReference>
<dbReference type="InterPro" id="IPR029016">
    <property type="entry name" value="GAF-like_dom_sf"/>
</dbReference>